<comment type="caution">
    <text evidence="3">The sequence shown here is derived from an EMBL/GenBank/DDBJ whole genome shotgun (WGS) entry which is preliminary data.</text>
</comment>
<dbReference type="PROSITE" id="PS00134">
    <property type="entry name" value="TRYPSIN_HIS"/>
    <property type="match status" value="1"/>
</dbReference>
<organism evidence="3 4">
    <name type="scientific">Actinomadura harenae</name>
    <dbReference type="NCBI Taxonomy" id="2483351"/>
    <lineage>
        <taxon>Bacteria</taxon>
        <taxon>Bacillati</taxon>
        <taxon>Actinomycetota</taxon>
        <taxon>Actinomycetes</taxon>
        <taxon>Streptosporangiales</taxon>
        <taxon>Thermomonosporaceae</taxon>
        <taxon>Actinomadura</taxon>
    </lineage>
</organism>
<feature type="compositionally biased region" description="Low complexity" evidence="2">
    <location>
        <begin position="71"/>
        <end position="89"/>
    </location>
</feature>
<proteinExistence type="predicted"/>
<dbReference type="GO" id="GO:0004252">
    <property type="term" value="F:serine-type endopeptidase activity"/>
    <property type="evidence" value="ECO:0007669"/>
    <property type="project" value="InterPro"/>
</dbReference>
<keyword evidence="4" id="KW-1185">Reference proteome</keyword>
<dbReference type="Proteomes" id="UP000282674">
    <property type="component" value="Unassembled WGS sequence"/>
</dbReference>
<dbReference type="EMBL" id="RFFG01000005">
    <property type="protein sequence ID" value="RMI47153.1"/>
    <property type="molecule type" value="Genomic_DNA"/>
</dbReference>
<name>A0A3M2ME46_9ACTN</name>
<reference evidence="3 4" key="1">
    <citation type="submission" date="2018-10" db="EMBL/GenBank/DDBJ databases">
        <title>Isolation from soil.</title>
        <authorList>
            <person name="Hu J."/>
        </authorList>
    </citation>
    <scope>NUCLEOTIDE SEQUENCE [LARGE SCALE GENOMIC DNA]</scope>
    <source>
        <strain evidence="3 4">NEAU-Ht49</strain>
    </source>
</reference>
<sequence>MRKGRMRVTYAVVAVTGVAAVATGGVLVSQGHAKTHAVADTSTSQQIGSVEAQDAENYWTPQRLASATPVGGPKAAAPSTGPSASPSPGTMGGRSVTAQSVPKSAAFGGIPTVGAVFFNNGKGNHYCTASVIHSYSKSLLLTAAHCIHGGRGGGYSRNVAFVPKFDNGKRPYGIWSAKMLLVDKRWASKSDPDLDYGFIAVNPRSGRKIEQVVGYNKLATDEGAGNWVNVAGYPSRSNRPIYCKTKTAKAFKYQIRMDCTGFYGGTSGSPWLLWYNTKSHTGYVNGVIGGYQEGGSVSWRSYSPYFDSDVYNLRKAADNRA</sequence>
<keyword evidence="1" id="KW-0732">Signal</keyword>
<dbReference type="InterPro" id="IPR050966">
    <property type="entry name" value="Glutamyl_endopeptidase"/>
</dbReference>
<dbReference type="PANTHER" id="PTHR15462">
    <property type="entry name" value="SERINE PROTEASE"/>
    <property type="match status" value="1"/>
</dbReference>
<protein>
    <submittedName>
        <fullName evidence="3">Uncharacterized protein</fullName>
    </submittedName>
</protein>
<dbReference type="InterPro" id="IPR043504">
    <property type="entry name" value="Peptidase_S1_PA_chymotrypsin"/>
</dbReference>
<dbReference type="Gene3D" id="2.40.10.10">
    <property type="entry name" value="Trypsin-like serine proteases"/>
    <property type="match status" value="2"/>
</dbReference>
<dbReference type="InterPro" id="IPR009003">
    <property type="entry name" value="Peptidase_S1_PA"/>
</dbReference>
<feature type="region of interest" description="Disordered" evidence="2">
    <location>
        <begin position="65"/>
        <end position="97"/>
    </location>
</feature>
<dbReference type="AlphaFoldDB" id="A0A3M2ME46"/>
<dbReference type="InterPro" id="IPR018114">
    <property type="entry name" value="TRYPSIN_HIS"/>
</dbReference>
<accession>A0A3M2ME46</accession>
<dbReference type="Pfam" id="PF13365">
    <property type="entry name" value="Trypsin_2"/>
    <property type="match status" value="1"/>
</dbReference>
<dbReference type="GO" id="GO:0006508">
    <property type="term" value="P:proteolysis"/>
    <property type="evidence" value="ECO:0007669"/>
    <property type="project" value="InterPro"/>
</dbReference>
<evidence type="ECO:0000313" key="4">
    <source>
        <dbReference type="Proteomes" id="UP000282674"/>
    </source>
</evidence>
<evidence type="ECO:0000256" key="2">
    <source>
        <dbReference type="SAM" id="MobiDB-lite"/>
    </source>
</evidence>
<evidence type="ECO:0000313" key="3">
    <source>
        <dbReference type="EMBL" id="RMI47153.1"/>
    </source>
</evidence>
<dbReference type="SUPFAM" id="SSF50494">
    <property type="entry name" value="Trypsin-like serine proteases"/>
    <property type="match status" value="1"/>
</dbReference>
<gene>
    <name evidence="3" type="ORF">EBO15_04540</name>
</gene>
<evidence type="ECO:0000256" key="1">
    <source>
        <dbReference type="ARBA" id="ARBA00022729"/>
    </source>
</evidence>